<evidence type="ECO:0000259" key="13">
    <source>
        <dbReference type="Pfam" id="PF22776"/>
    </source>
</evidence>
<organism evidence="14 15">
    <name type="scientific">Methanosarcina acetivorans</name>
    <dbReference type="NCBI Taxonomy" id="2214"/>
    <lineage>
        <taxon>Archaea</taxon>
        <taxon>Methanobacteriati</taxon>
        <taxon>Methanobacteriota</taxon>
        <taxon>Stenosarchaea group</taxon>
        <taxon>Methanomicrobia</taxon>
        <taxon>Methanosarcinales</taxon>
        <taxon>Methanosarcinaceae</taxon>
        <taxon>Methanosarcina</taxon>
    </lineage>
</organism>
<evidence type="ECO:0000313" key="15">
    <source>
        <dbReference type="Proteomes" id="UP000600774"/>
    </source>
</evidence>
<dbReference type="GO" id="GO:0015079">
    <property type="term" value="F:potassium ion transmembrane transporter activity"/>
    <property type="evidence" value="ECO:0007669"/>
    <property type="project" value="UniProtKB-UniRule"/>
</dbReference>
<feature type="transmembrane region" description="Helical" evidence="11">
    <location>
        <begin position="336"/>
        <end position="354"/>
    </location>
</feature>
<feature type="transmembrane region" description="Helical" evidence="11">
    <location>
        <begin position="394"/>
        <end position="413"/>
    </location>
</feature>
<evidence type="ECO:0000256" key="9">
    <source>
        <dbReference type="ARBA" id="ARBA00023065"/>
    </source>
</evidence>
<comment type="caution">
    <text evidence="14">The sequence shown here is derived from an EMBL/GenBank/DDBJ whole genome shotgun (WGS) entry which is preliminary data.</text>
</comment>
<dbReference type="PANTHER" id="PTHR30540:SF83">
    <property type="entry name" value="K+ POTASSIUM TRANSPORTER"/>
    <property type="match status" value="1"/>
</dbReference>
<keyword evidence="7 11" id="KW-0630">Potassium</keyword>
<evidence type="ECO:0000256" key="10">
    <source>
        <dbReference type="ARBA" id="ARBA00023136"/>
    </source>
</evidence>
<dbReference type="GO" id="GO:0005886">
    <property type="term" value="C:plasma membrane"/>
    <property type="evidence" value="ECO:0007669"/>
    <property type="project" value="UniProtKB-SubCell"/>
</dbReference>
<dbReference type="EMBL" id="DUJU01000040">
    <property type="protein sequence ID" value="HIH93101.1"/>
    <property type="molecule type" value="Genomic_DNA"/>
</dbReference>
<keyword evidence="8 11" id="KW-1133">Transmembrane helix</keyword>
<name>A0A832S781_9EURY</name>
<evidence type="ECO:0000259" key="12">
    <source>
        <dbReference type="Pfam" id="PF02705"/>
    </source>
</evidence>
<feature type="transmembrane region" description="Helical" evidence="11">
    <location>
        <begin position="200"/>
        <end position="223"/>
    </location>
</feature>
<reference evidence="14" key="1">
    <citation type="journal article" date="2020" name="bioRxiv">
        <title>A rank-normalized archaeal taxonomy based on genome phylogeny resolves widespread incomplete and uneven classifications.</title>
        <authorList>
            <person name="Rinke C."/>
            <person name="Chuvochina M."/>
            <person name="Mussig A.J."/>
            <person name="Chaumeil P.-A."/>
            <person name="Waite D.W."/>
            <person name="Whitman W.B."/>
            <person name="Parks D.H."/>
            <person name="Hugenholtz P."/>
        </authorList>
    </citation>
    <scope>NUCLEOTIDE SEQUENCE</scope>
    <source>
        <strain evidence="14">UBA8876</strain>
    </source>
</reference>
<evidence type="ECO:0000256" key="3">
    <source>
        <dbReference type="ARBA" id="ARBA00022475"/>
    </source>
</evidence>
<feature type="transmembrane region" description="Helical" evidence="11">
    <location>
        <begin position="165"/>
        <end position="188"/>
    </location>
</feature>
<dbReference type="HAMAP" id="MF_01522">
    <property type="entry name" value="Kup"/>
    <property type="match status" value="1"/>
</dbReference>
<comment type="similarity">
    <text evidence="11">Belongs to the HAK/KUP transporter (TC 2.A.72) family.</text>
</comment>
<comment type="subcellular location">
    <subcellularLocation>
        <location evidence="11">Cell membrane</location>
        <topology evidence="11">Multi-pass membrane protein</topology>
    </subcellularLocation>
    <subcellularLocation>
        <location evidence="1">Membrane</location>
        <topology evidence="1">Multi-pass membrane protein</topology>
    </subcellularLocation>
</comment>
<accession>A0A832S781</accession>
<dbReference type="GeneID" id="1475073"/>
<feature type="transmembrane region" description="Helical" evidence="11">
    <location>
        <begin position="41"/>
        <end position="65"/>
    </location>
</feature>
<evidence type="ECO:0000256" key="2">
    <source>
        <dbReference type="ARBA" id="ARBA00022448"/>
    </source>
</evidence>
<dbReference type="PANTHER" id="PTHR30540">
    <property type="entry name" value="OSMOTIC STRESS POTASSIUM TRANSPORTER"/>
    <property type="match status" value="1"/>
</dbReference>
<feature type="transmembrane region" description="Helical" evidence="11">
    <location>
        <begin position="244"/>
        <end position="264"/>
    </location>
</feature>
<feature type="domain" description="K+ potassium transporter C-terminal" evidence="13">
    <location>
        <begin position="470"/>
        <end position="603"/>
    </location>
</feature>
<dbReference type="Proteomes" id="UP000600774">
    <property type="component" value="Unassembled WGS sequence"/>
</dbReference>
<dbReference type="Pfam" id="PF22776">
    <property type="entry name" value="K_trans_C"/>
    <property type="match status" value="1"/>
</dbReference>
<keyword evidence="3 11" id="KW-1003">Cell membrane</keyword>
<dbReference type="RefSeq" id="WP_011023116.1">
    <property type="nucleotide sequence ID" value="NZ_DUJU01000040.1"/>
</dbReference>
<feature type="transmembrane region" description="Helical" evidence="11">
    <location>
        <begin position="366"/>
        <end position="387"/>
    </location>
</feature>
<keyword evidence="10 11" id="KW-0472">Membrane</keyword>
<sequence>MFSKSDFRGIINSMGLVFGDIGTSPIYTLTVIFLLTRPTEVHVIGVLSLIIWTLITLVTVEYAWLAMSLGKKGEGGTIVLKELLVPLIKSGRNAAFITLLAYIGVSFLVGDGVITPAISILSAVEGLRIIPDFQDIGQGAIMFIAGIIAVALFSVQSKGTEEITWVFGPVMVLWFASLAFSGIASIFYTPGVLRAINPYYAISFLLHNGFTGFFVLSEVILCATGGEALYADMGHLGREPILKAWRLVFSALVLNYLGQGAFIIRNPESKNILFEMINQQAEVIYIPFLILSITATIIASQAMISGMFSIVYQGITTRIIPMLKIDYTSGKLRSQIYIGAVNWLLLISVLFMIFEFRDSHRLAAAYGLAVTGTMSITGLMMTLIFYLKGRMFRSFVSLFVTVIDVVFLLSNTYKIPHGGYWSIVIAAIAFSLIIIYTSGQKKLYELMNPMKIGDFLEKYKQVYASENKISGTALFFARDINYVPRYISNVMFENNIIYEDNIFISIIKCESPFGVKSSFAKDLAKGLRVFEINVGYMEVIDVVQILKDKGIQEKTIFYGIEDILTSNLIWKVFSVIKKLSPSFVQFYKLPSDKLHGVLTRFEM</sequence>
<keyword evidence="2 11" id="KW-0813">Transport</keyword>
<evidence type="ECO:0000256" key="1">
    <source>
        <dbReference type="ARBA" id="ARBA00004141"/>
    </source>
</evidence>
<feature type="transmembrane region" description="Helical" evidence="11">
    <location>
        <begin position="99"/>
        <end position="124"/>
    </location>
</feature>
<dbReference type="Pfam" id="PF02705">
    <property type="entry name" value="K_trans"/>
    <property type="match status" value="1"/>
</dbReference>
<comment type="catalytic activity">
    <reaction evidence="11">
        <text>K(+)(in) + H(+)(in) = K(+)(out) + H(+)(out)</text>
        <dbReference type="Rhea" id="RHEA:28490"/>
        <dbReference type="ChEBI" id="CHEBI:15378"/>
        <dbReference type="ChEBI" id="CHEBI:29103"/>
    </reaction>
</comment>
<keyword evidence="9 11" id="KW-0406">Ion transport</keyword>
<feature type="transmembrane region" description="Helical" evidence="11">
    <location>
        <begin position="419"/>
        <end position="437"/>
    </location>
</feature>
<dbReference type="OMA" id="MLLLWKW"/>
<evidence type="ECO:0000256" key="4">
    <source>
        <dbReference type="ARBA" id="ARBA00022538"/>
    </source>
</evidence>
<evidence type="ECO:0000256" key="6">
    <source>
        <dbReference type="ARBA" id="ARBA00022847"/>
    </source>
</evidence>
<keyword evidence="4 11" id="KW-0633">Potassium transport</keyword>
<evidence type="ECO:0000256" key="11">
    <source>
        <dbReference type="HAMAP-Rule" id="MF_01522"/>
    </source>
</evidence>
<protein>
    <recommendedName>
        <fullName evidence="11">Probable potassium transport system protein Kup</fullName>
    </recommendedName>
</protein>
<keyword evidence="6 11" id="KW-0769">Symport</keyword>
<feature type="transmembrane region" description="Helical" evidence="11">
    <location>
        <begin position="12"/>
        <end position="35"/>
    </location>
</feature>
<evidence type="ECO:0000256" key="8">
    <source>
        <dbReference type="ARBA" id="ARBA00022989"/>
    </source>
</evidence>
<dbReference type="InterPro" id="IPR053952">
    <property type="entry name" value="K_trans_C"/>
</dbReference>
<dbReference type="GO" id="GO:0015293">
    <property type="term" value="F:symporter activity"/>
    <property type="evidence" value="ECO:0007669"/>
    <property type="project" value="UniProtKB-UniRule"/>
</dbReference>
<comment type="function">
    <text evidence="11">Transport of potassium into the cell. Likely operates as a K(+):H(+) symporter.</text>
</comment>
<keyword evidence="5 11" id="KW-0812">Transmembrane</keyword>
<feature type="transmembrane region" description="Helical" evidence="11">
    <location>
        <begin position="136"/>
        <end position="153"/>
    </location>
</feature>
<evidence type="ECO:0000313" key="14">
    <source>
        <dbReference type="EMBL" id="HIH93101.1"/>
    </source>
</evidence>
<dbReference type="InterPro" id="IPR023051">
    <property type="entry name" value="Kup"/>
</dbReference>
<feature type="domain" description="K+ potassium transporter integral membrane" evidence="12">
    <location>
        <begin position="10"/>
        <end position="455"/>
    </location>
</feature>
<dbReference type="InterPro" id="IPR053951">
    <property type="entry name" value="K_trans_N"/>
</dbReference>
<proteinExistence type="inferred from homology"/>
<evidence type="ECO:0000256" key="5">
    <source>
        <dbReference type="ARBA" id="ARBA00022692"/>
    </source>
</evidence>
<evidence type="ECO:0000256" key="7">
    <source>
        <dbReference type="ARBA" id="ARBA00022958"/>
    </source>
</evidence>
<dbReference type="AlphaFoldDB" id="A0A832S781"/>
<feature type="transmembrane region" description="Helical" evidence="11">
    <location>
        <begin position="284"/>
        <end position="315"/>
    </location>
</feature>
<dbReference type="InterPro" id="IPR003855">
    <property type="entry name" value="K+_transporter"/>
</dbReference>
<gene>
    <name evidence="11" type="primary">kup</name>
    <name evidence="14" type="ORF">HA338_03355</name>
</gene>